<protein>
    <submittedName>
        <fullName evidence="2">Uncharacterized protein</fullName>
    </submittedName>
</protein>
<feature type="compositionally biased region" description="Basic residues" evidence="1">
    <location>
        <begin position="1"/>
        <end position="10"/>
    </location>
</feature>
<proteinExistence type="predicted"/>
<reference evidence="2 3" key="1">
    <citation type="journal article" date="2020" name="bioRxiv">
        <title>Dynamics of infection in a novel group of promiscuous phages and hosts of multiple bacterial genera retrieved from river communities.</title>
        <authorList>
            <person name="Cazares D."/>
            <person name="Cazares A."/>
            <person name="Figueroa W."/>
            <person name="Guarneros G."/>
            <person name="Edwards R.A."/>
            <person name="Vinuesa P."/>
        </authorList>
    </citation>
    <scope>NUCLEOTIDE SEQUENCE [LARGE SCALE GENOMIC DNA]</scope>
</reference>
<dbReference type="EMBL" id="MT682386">
    <property type="protein sequence ID" value="QOC54202.1"/>
    <property type="molecule type" value="Genomic_DNA"/>
</dbReference>
<accession>A0A866D2C6</accession>
<sequence length="76" mass="8686">MMSRTRKRKAGLNPAMAAPYGRSPTRQSEAYRQTIADRKARQLAIERAEVELANMHFTSEGDFSHLSTQPMRIRHA</sequence>
<gene>
    <name evidence="2" type="ORF">Atoyac1_22</name>
</gene>
<organism evidence="2 3">
    <name type="scientific">Aeromonas phage Atoyac1</name>
    <dbReference type="NCBI Taxonomy" id="2767547"/>
    <lineage>
        <taxon>Viruses</taxon>
        <taxon>Duplodnaviria</taxon>
        <taxon>Heunggongvirae</taxon>
        <taxon>Uroviricota</taxon>
        <taxon>Caudoviricetes</taxon>
        <taxon>Autographivirales</taxon>
        <taxon>Autonotataviridae</taxon>
        <taxon>Melnykvirinae</taxon>
        <taxon>Atoyacvirus</taxon>
        <taxon>Atoyacvirus atoyac1</taxon>
    </lineage>
</organism>
<evidence type="ECO:0000313" key="3">
    <source>
        <dbReference type="Proteomes" id="UP000662993"/>
    </source>
</evidence>
<name>A0A866D2C6_9CAUD</name>
<dbReference type="Proteomes" id="UP000662993">
    <property type="component" value="Segment"/>
</dbReference>
<keyword evidence="3" id="KW-1185">Reference proteome</keyword>
<evidence type="ECO:0000313" key="2">
    <source>
        <dbReference type="EMBL" id="QOC54202.1"/>
    </source>
</evidence>
<evidence type="ECO:0000256" key="1">
    <source>
        <dbReference type="SAM" id="MobiDB-lite"/>
    </source>
</evidence>
<feature type="region of interest" description="Disordered" evidence="1">
    <location>
        <begin position="1"/>
        <end position="30"/>
    </location>
</feature>